<dbReference type="AlphaFoldDB" id="A0A1B9GSU9"/>
<gene>
    <name evidence="2" type="ORF">I316_04100</name>
</gene>
<reference evidence="2 3" key="1">
    <citation type="submission" date="2013-07" db="EMBL/GenBank/DDBJ databases">
        <title>The Genome Sequence of Cryptococcus heveanensis BCC8398.</title>
        <authorList>
            <consortium name="The Broad Institute Genome Sequencing Platform"/>
            <person name="Cuomo C."/>
            <person name="Litvintseva A."/>
            <person name="Chen Y."/>
            <person name="Heitman J."/>
            <person name="Sun S."/>
            <person name="Springer D."/>
            <person name="Dromer F."/>
            <person name="Young S.K."/>
            <person name="Zeng Q."/>
            <person name="Gargeya S."/>
            <person name="Fitzgerald M."/>
            <person name="Abouelleil A."/>
            <person name="Alvarado L."/>
            <person name="Berlin A.M."/>
            <person name="Chapman S.B."/>
            <person name="Dewar J."/>
            <person name="Goldberg J."/>
            <person name="Griggs A."/>
            <person name="Gujja S."/>
            <person name="Hansen M."/>
            <person name="Howarth C."/>
            <person name="Imamovic A."/>
            <person name="Larimer J."/>
            <person name="McCowan C."/>
            <person name="Murphy C."/>
            <person name="Pearson M."/>
            <person name="Priest M."/>
            <person name="Roberts A."/>
            <person name="Saif S."/>
            <person name="Shea T."/>
            <person name="Sykes S."/>
            <person name="Wortman J."/>
            <person name="Nusbaum C."/>
            <person name="Birren B."/>
        </authorList>
    </citation>
    <scope>NUCLEOTIDE SEQUENCE [LARGE SCALE GENOMIC DNA]</scope>
    <source>
        <strain evidence="2 3">BCC8398</strain>
    </source>
</reference>
<evidence type="ECO:0000259" key="1">
    <source>
        <dbReference type="Pfam" id="PF01261"/>
    </source>
</evidence>
<evidence type="ECO:0000313" key="2">
    <source>
        <dbReference type="EMBL" id="OCF34150.1"/>
    </source>
</evidence>
<reference evidence="3" key="2">
    <citation type="submission" date="2013-12" db="EMBL/GenBank/DDBJ databases">
        <title>Evolution of pathogenesis and genome organization in the Tremellales.</title>
        <authorList>
            <person name="Cuomo C."/>
            <person name="Litvintseva A."/>
            <person name="Heitman J."/>
            <person name="Chen Y."/>
            <person name="Sun S."/>
            <person name="Springer D."/>
            <person name="Dromer F."/>
            <person name="Young S."/>
            <person name="Zeng Q."/>
            <person name="Chapman S."/>
            <person name="Gujja S."/>
            <person name="Saif S."/>
            <person name="Birren B."/>
        </authorList>
    </citation>
    <scope>NUCLEOTIDE SEQUENCE [LARGE SCALE GENOMIC DNA]</scope>
    <source>
        <strain evidence="3">BCC8398</strain>
    </source>
</reference>
<protein>
    <recommendedName>
        <fullName evidence="1">Xylose isomerase-like TIM barrel domain-containing protein</fullName>
    </recommendedName>
</protein>
<evidence type="ECO:0000313" key="3">
    <source>
        <dbReference type="Proteomes" id="UP000092666"/>
    </source>
</evidence>
<dbReference type="PANTHER" id="PTHR12110">
    <property type="entry name" value="HYDROXYPYRUVATE ISOMERASE"/>
    <property type="match status" value="1"/>
</dbReference>
<dbReference type="STRING" id="1296120.A0A1B9GSU9"/>
<proteinExistence type="predicted"/>
<dbReference type="InterPro" id="IPR050312">
    <property type="entry name" value="IolE/XylAMocC-like"/>
</dbReference>
<dbReference type="EMBL" id="KI669501">
    <property type="protein sequence ID" value="OCF34150.1"/>
    <property type="molecule type" value="Genomic_DNA"/>
</dbReference>
<dbReference type="Pfam" id="PF01261">
    <property type="entry name" value="AP_endonuc_2"/>
    <property type="match status" value="1"/>
</dbReference>
<dbReference type="InterPro" id="IPR036237">
    <property type="entry name" value="Xyl_isomerase-like_sf"/>
</dbReference>
<dbReference type="Gene3D" id="3.20.20.150">
    <property type="entry name" value="Divalent-metal-dependent TIM barrel enzymes"/>
    <property type="match status" value="2"/>
</dbReference>
<accession>A0A1B9GSU9</accession>
<organism evidence="2 3">
    <name type="scientific">Kwoniella heveanensis BCC8398</name>
    <dbReference type="NCBI Taxonomy" id="1296120"/>
    <lineage>
        <taxon>Eukaryota</taxon>
        <taxon>Fungi</taxon>
        <taxon>Dikarya</taxon>
        <taxon>Basidiomycota</taxon>
        <taxon>Agaricomycotina</taxon>
        <taxon>Tremellomycetes</taxon>
        <taxon>Tremellales</taxon>
        <taxon>Cryptococcaceae</taxon>
        <taxon>Kwoniella</taxon>
    </lineage>
</organism>
<sequence>MAPITRQELDALPLGYATPCLGLNAAHKLEDKFKAMQESGFDTVELGFGNYVAWVRSKVDLPPSTCPEEWKVDDEPDPSDDVIWTALFNHADALKSLADHYALKLGMLQPLNQFDGWPRGHERGEWSRRKASLWLKLCSELGVGYLQVGANDQIEEGDKDNEKTAEDMAWLADEAAKQPNPVIIAYEPWCFSHTHPTWEKCYEVVKKAVSDVHNPPLPLSTRSLEAPSEGPEALMKEYNRANLGLCLDSAQMALSPDYGYDPTSSTPPSEQSFQDLLERIRALPKEDIAYFEISDVLAPSPPLLGGSKYDEWHKKQGEGNPTRSSWVLCARVVPYVGRGAGSDVRDERDLGVARVAEVAKAVFDTGYRGPVVWEPFEALLMEKEDQSVPATFAKAGRISKEKLYAEVAGST</sequence>
<dbReference type="PANTHER" id="PTHR12110:SF21">
    <property type="entry name" value="XYLOSE ISOMERASE-LIKE TIM BARREL DOMAIN-CONTAINING PROTEIN"/>
    <property type="match status" value="1"/>
</dbReference>
<dbReference type="Proteomes" id="UP000092666">
    <property type="component" value="Unassembled WGS sequence"/>
</dbReference>
<dbReference type="InterPro" id="IPR013022">
    <property type="entry name" value="Xyl_isomerase-like_TIM-brl"/>
</dbReference>
<dbReference type="OrthoDB" id="5360893at2759"/>
<dbReference type="SUPFAM" id="SSF51658">
    <property type="entry name" value="Xylose isomerase-like"/>
    <property type="match status" value="2"/>
</dbReference>
<name>A0A1B9GSU9_9TREE</name>
<feature type="domain" description="Xylose isomerase-like TIM barrel" evidence="1">
    <location>
        <begin position="33"/>
        <end position="207"/>
    </location>
</feature>
<keyword evidence="3" id="KW-1185">Reference proteome</keyword>